<dbReference type="OrthoDB" id="3252194at2"/>
<dbReference type="GO" id="GO:0016887">
    <property type="term" value="F:ATP hydrolysis activity"/>
    <property type="evidence" value="ECO:0007669"/>
    <property type="project" value="InterPro"/>
</dbReference>
<feature type="domain" description="ATPase AAA-type core" evidence="1">
    <location>
        <begin position="27"/>
        <end position="75"/>
    </location>
</feature>
<dbReference type="InterPro" id="IPR014555">
    <property type="entry name" value="RecF-like"/>
</dbReference>
<sequence>METPRLEEVRLTSFKSFTEQCLPLHDLTVLIGRNGSGKSNALDGLMVLSRLALGEPVRDALDGPRTEGEEPIRGGAEGCAPLGAGSFRLGCRVRSGEAVFDLDVEIAVRPEVRVLSERLTAVEGAPYGGRGRHLASGRVLLASDPAEPDRSDLTGRYFNGLRGRDPGLPFAADRLLTSQVPVRLPATTEATKLVHRAASDVLSVLREVFLLDPVPHLMRRYVNERDTELRRSADNLSAAVNGLRRSDPEAFGRLTELVAGMPEYPVRGISSVDTKLGDVQLVLSEAGYHGRQHDVPARLLSDGMLRFLAFGAALLSAPVTDGEEGRSAAQRHLVIEEVENGLYPTQAARVLRLMKEESRRRSIDVLFTTHSPALLNSLTAEDHSGVVVCGRDPGSGESVLTRLTELPGYVDLMAAGDLGDAVARGRLPDALRPREAAASDIEDFLRSL</sequence>
<dbReference type="PANTHER" id="PTHR43581">
    <property type="entry name" value="ATP/GTP PHOSPHATASE"/>
    <property type="match status" value="1"/>
</dbReference>
<dbReference type="RefSeq" id="WP_139672833.1">
    <property type="nucleotide sequence ID" value="NZ_VDLY02000018.1"/>
</dbReference>
<proteinExistence type="predicted"/>
<feature type="domain" description="ATPase AAA-type core" evidence="1">
    <location>
        <begin position="249"/>
        <end position="376"/>
    </location>
</feature>
<name>A0A5N6A0B1_9ACTN</name>
<evidence type="ECO:0000313" key="2">
    <source>
        <dbReference type="EMBL" id="KAB8161612.1"/>
    </source>
</evidence>
<dbReference type="InterPro" id="IPR027417">
    <property type="entry name" value="P-loop_NTPase"/>
</dbReference>
<gene>
    <name evidence="2" type="ORF">FH607_024870</name>
</gene>
<dbReference type="PANTHER" id="PTHR43581:SF4">
    <property type="entry name" value="ATP_GTP PHOSPHATASE"/>
    <property type="match status" value="1"/>
</dbReference>
<organism evidence="2 3">
    <name type="scientific">Streptomyces mimosae</name>
    <dbReference type="NCBI Taxonomy" id="2586635"/>
    <lineage>
        <taxon>Bacteria</taxon>
        <taxon>Bacillati</taxon>
        <taxon>Actinomycetota</taxon>
        <taxon>Actinomycetes</taxon>
        <taxon>Kitasatosporales</taxon>
        <taxon>Streptomycetaceae</taxon>
        <taxon>Streptomyces</taxon>
    </lineage>
</organism>
<dbReference type="InterPro" id="IPR003959">
    <property type="entry name" value="ATPase_AAA_core"/>
</dbReference>
<dbReference type="PIRSF" id="PIRSF029347">
    <property type="entry name" value="RecF"/>
    <property type="match status" value="1"/>
</dbReference>
<comment type="caution">
    <text evidence="2">The sequence shown here is derived from an EMBL/GenBank/DDBJ whole genome shotgun (WGS) entry which is preliminary data.</text>
</comment>
<reference evidence="2" key="1">
    <citation type="submission" date="2019-10" db="EMBL/GenBank/DDBJ databases">
        <title>Nonomuraea sp. nov., isolated from Phyllanthus amarus.</title>
        <authorList>
            <person name="Klykleung N."/>
            <person name="Tanasupawat S."/>
        </authorList>
    </citation>
    <scope>NUCLEOTIDE SEQUENCE [LARGE SCALE GENOMIC DNA]</scope>
    <source>
        <strain evidence="2">3MP-10</strain>
    </source>
</reference>
<dbReference type="InterPro" id="IPR051396">
    <property type="entry name" value="Bact_Antivir_Def_Nuclease"/>
</dbReference>
<dbReference type="Gene3D" id="3.40.50.300">
    <property type="entry name" value="P-loop containing nucleotide triphosphate hydrolases"/>
    <property type="match status" value="2"/>
</dbReference>
<dbReference type="Pfam" id="PF13304">
    <property type="entry name" value="AAA_21"/>
    <property type="match status" value="2"/>
</dbReference>
<evidence type="ECO:0000259" key="1">
    <source>
        <dbReference type="Pfam" id="PF13304"/>
    </source>
</evidence>
<dbReference type="EMBL" id="VDLY02000018">
    <property type="protein sequence ID" value="KAB8161612.1"/>
    <property type="molecule type" value="Genomic_DNA"/>
</dbReference>
<dbReference type="AlphaFoldDB" id="A0A5N6A0B1"/>
<accession>A0A5N6A0B1</accession>
<dbReference type="SUPFAM" id="SSF52540">
    <property type="entry name" value="P-loop containing nucleoside triphosphate hydrolases"/>
    <property type="match status" value="1"/>
</dbReference>
<dbReference type="Proteomes" id="UP000314251">
    <property type="component" value="Unassembled WGS sequence"/>
</dbReference>
<evidence type="ECO:0000313" key="3">
    <source>
        <dbReference type="Proteomes" id="UP000314251"/>
    </source>
</evidence>
<dbReference type="GO" id="GO:0005524">
    <property type="term" value="F:ATP binding"/>
    <property type="evidence" value="ECO:0007669"/>
    <property type="project" value="InterPro"/>
</dbReference>
<keyword evidence="3" id="KW-1185">Reference proteome</keyword>
<protein>
    <submittedName>
        <fullName evidence="2">AAA family ATPase</fullName>
    </submittedName>
</protein>